<name>F4S4Z9_MELLP</name>
<dbReference type="VEuPathDB" id="FungiDB:MELLADRAFT_67938"/>
<dbReference type="GO" id="GO:0000445">
    <property type="term" value="C:THO complex part of transcription export complex"/>
    <property type="evidence" value="ECO:0007669"/>
    <property type="project" value="InterPro"/>
</dbReference>
<dbReference type="OrthoDB" id="205166at2759"/>
<feature type="compositionally biased region" description="Basic and acidic residues" evidence="4">
    <location>
        <begin position="201"/>
        <end position="212"/>
    </location>
</feature>
<keyword evidence="6" id="KW-1185">Reference proteome</keyword>
<dbReference type="eggNOG" id="ENOG502S942">
    <property type="taxonomic scope" value="Eukaryota"/>
</dbReference>
<proteinExistence type="predicted"/>
<dbReference type="FunCoup" id="F4S4Z9">
    <property type="interactions" value="46"/>
</dbReference>
<evidence type="ECO:0000256" key="3">
    <source>
        <dbReference type="SAM" id="Coils"/>
    </source>
</evidence>
<reference evidence="6" key="1">
    <citation type="journal article" date="2011" name="Proc. Natl. Acad. Sci. U.S.A.">
        <title>Obligate biotrophy features unraveled by the genomic analysis of rust fungi.</title>
        <authorList>
            <person name="Duplessis S."/>
            <person name="Cuomo C.A."/>
            <person name="Lin Y.-C."/>
            <person name="Aerts A."/>
            <person name="Tisserant E."/>
            <person name="Veneault-Fourrey C."/>
            <person name="Joly D.L."/>
            <person name="Hacquard S."/>
            <person name="Amselem J."/>
            <person name="Cantarel B.L."/>
            <person name="Chiu R."/>
            <person name="Coutinho P.M."/>
            <person name="Feau N."/>
            <person name="Field M."/>
            <person name="Frey P."/>
            <person name="Gelhaye E."/>
            <person name="Goldberg J."/>
            <person name="Grabherr M.G."/>
            <person name="Kodira C.D."/>
            <person name="Kohler A."/>
            <person name="Kuees U."/>
            <person name="Lindquist E.A."/>
            <person name="Lucas S.M."/>
            <person name="Mago R."/>
            <person name="Mauceli E."/>
            <person name="Morin E."/>
            <person name="Murat C."/>
            <person name="Pangilinan J.L."/>
            <person name="Park R."/>
            <person name="Pearson M."/>
            <person name="Quesneville H."/>
            <person name="Rouhier N."/>
            <person name="Sakthikumar S."/>
            <person name="Salamov A.A."/>
            <person name="Schmutz J."/>
            <person name="Selles B."/>
            <person name="Shapiro H."/>
            <person name="Tanguay P."/>
            <person name="Tuskan G.A."/>
            <person name="Henrissat B."/>
            <person name="Van de Peer Y."/>
            <person name="Rouze P."/>
            <person name="Ellis J.G."/>
            <person name="Dodds P.N."/>
            <person name="Schein J.E."/>
            <person name="Zhong S."/>
            <person name="Hamelin R.C."/>
            <person name="Grigoriev I.V."/>
            <person name="Szabo L.J."/>
            <person name="Martin F."/>
        </authorList>
    </citation>
    <scope>NUCLEOTIDE SEQUENCE [LARGE SCALE GENOMIC DNA]</scope>
    <source>
        <strain evidence="6">98AG31 / pathotype 3-4-7</strain>
    </source>
</reference>
<dbReference type="RefSeq" id="XP_007416491.1">
    <property type="nucleotide sequence ID" value="XM_007416429.1"/>
</dbReference>
<dbReference type="EMBL" id="GL883149">
    <property type="protein sequence ID" value="EGG00292.1"/>
    <property type="molecule type" value="Genomic_DNA"/>
</dbReference>
<feature type="coiled-coil region" evidence="3">
    <location>
        <begin position="88"/>
        <end position="136"/>
    </location>
</feature>
<dbReference type="HOGENOM" id="CLU_765217_0_0_1"/>
<evidence type="ECO:0000313" key="5">
    <source>
        <dbReference type="EMBL" id="EGG00292.1"/>
    </source>
</evidence>
<evidence type="ECO:0000256" key="2">
    <source>
        <dbReference type="ARBA" id="ARBA00023242"/>
    </source>
</evidence>
<feature type="region of interest" description="Disordered" evidence="4">
    <location>
        <begin position="201"/>
        <end position="362"/>
    </location>
</feature>
<dbReference type="Pfam" id="PF05615">
    <property type="entry name" value="THOC7"/>
    <property type="match status" value="1"/>
</dbReference>
<dbReference type="InterPro" id="IPR008501">
    <property type="entry name" value="THOC7/Mft1"/>
</dbReference>
<protein>
    <submittedName>
        <fullName evidence="5">Uncharacterized protein</fullName>
    </submittedName>
</protein>
<organism evidence="6">
    <name type="scientific">Melampsora larici-populina (strain 98AG31 / pathotype 3-4-7)</name>
    <name type="common">Poplar leaf rust fungus</name>
    <dbReference type="NCBI Taxonomy" id="747676"/>
    <lineage>
        <taxon>Eukaryota</taxon>
        <taxon>Fungi</taxon>
        <taxon>Dikarya</taxon>
        <taxon>Basidiomycota</taxon>
        <taxon>Pucciniomycotina</taxon>
        <taxon>Pucciniomycetes</taxon>
        <taxon>Pucciniales</taxon>
        <taxon>Melampsoraceae</taxon>
        <taxon>Melampsora</taxon>
    </lineage>
</organism>
<feature type="compositionally biased region" description="Basic and acidic residues" evidence="4">
    <location>
        <begin position="325"/>
        <end position="338"/>
    </location>
</feature>
<comment type="subcellular location">
    <subcellularLocation>
        <location evidence="1">Nucleus</location>
    </subcellularLocation>
</comment>
<evidence type="ECO:0000256" key="1">
    <source>
        <dbReference type="ARBA" id="ARBA00004123"/>
    </source>
</evidence>
<gene>
    <name evidence="5" type="ORF">MELLADRAFT_67938</name>
</gene>
<dbReference type="GeneID" id="18930936"/>
<dbReference type="KEGG" id="mlr:MELLADRAFT_67938"/>
<dbReference type="InParanoid" id="F4S4Z9"/>
<feature type="compositionally biased region" description="Polar residues" evidence="4">
    <location>
        <begin position="280"/>
        <end position="291"/>
    </location>
</feature>
<sequence length="362" mass="41001">MAVAHDEQMMDLIRARLANSERPLSRLLRAFYRLATLSPQVHDETQTDNSKGKSQDYSDQLYMQHASFLVELNSLTRLLSESRGIRMLQMTALELEGLEKEKVRLESEALEETSRISQLELELEDARRERKNKIQYEEIGKEVRRYGDRFTSAGRISGLAKEITNLLDDQRLYTERWKSRRDQFDTVVSNLEVLQESIKEEKADADRKKALNDDDADDDEGRAAEEEEGDQSGIAEMSKQAVDADMSIDLNAAPSALNDSEHESRPSTLNPTASVFLPEGSTQGSAVSTPDNRSRLGARATNDTPQPIERPSSRSEQNVMEIDVPEVRVESTPTRRDLDDDATMEDGEEREEVEEGQEMESD</sequence>
<keyword evidence="3" id="KW-0175">Coiled coil</keyword>
<feature type="compositionally biased region" description="Acidic residues" evidence="4">
    <location>
        <begin position="339"/>
        <end position="362"/>
    </location>
</feature>
<keyword evidence="2" id="KW-0539">Nucleus</keyword>
<dbReference type="Proteomes" id="UP000001072">
    <property type="component" value="Unassembled WGS sequence"/>
</dbReference>
<evidence type="ECO:0000256" key="4">
    <source>
        <dbReference type="SAM" id="MobiDB-lite"/>
    </source>
</evidence>
<feature type="compositionally biased region" description="Acidic residues" evidence="4">
    <location>
        <begin position="213"/>
        <end position="230"/>
    </location>
</feature>
<accession>F4S4Z9</accession>
<dbReference type="AlphaFoldDB" id="F4S4Z9"/>
<evidence type="ECO:0000313" key="6">
    <source>
        <dbReference type="Proteomes" id="UP000001072"/>
    </source>
</evidence>
<dbReference type="GO" id="GO:0006397">
    <property type="term" value="P:mRNA processing"/>
    <property type="evidence" value="ECO:0007669"/>
    <property type="project" value="InterPro"/>
</dbReference>
<dbReference type="STRING" id="747676.F4S4Z9"/>